<organism evidence="2">
    <name type="scientific">marine sediment metagenome</name>
    <dbReference type="NCBI Taxonomy" id="412755"/>
    <lineage>
        <taxon>unclassified sequences</taxon>
        <taxon>metagenomes</taxon>
        <taxon>ecological metagenomes</taxon>
    </lineage>
</organism>
<name>X0WMH3_9ZZZZ</name>
<accession>X0WMH3</accession>
<dbReference type="AlphaFoldDB" id="X0WMH3"/>
<evidence type="ECO:0000313" key="2">
    <source>
        <dbReference type="EMBL" id="GAG13896.1"/>
    </source>
</evidence>
<evidence type="ECO:0000256" key="1">
    <source>
        <dbReference type="SAM" id="MobiDB-lite"/>
    </source>
</evidence>
<gene>
    <name evidence="2" type="ORF">S01H1_34045</name>
</gene>
<protein>
    <submittedName>
        <fullName evidence="2">Uncharacterized protein</fullName>
    </submittedName>
</protein>
<reference evidence="2" key="1">
    <citation type="journal article" date="2014" name="Front. Microbiol.">
        <title>High frequency of phylogenetically diverse reductive dehalogenase-homologous genes in deep subseafloor sedimentary metagenomes.</title>
        <authorList>
            <person name="Kawai M."/>
            <person name="Futagami T."/>
            <person name="Toyoda A."/>
            <person name="Takaki Y."/>
            <person name="Nishi S."/>
            <person name="Hori S."/>
            <person name="Arai W."/>
            <person name="Tsubouchi T."/>
            <person name="Morono Y."/>
            <person name="Uchiyama I."/>
            <person name="Ito T."/>
            <person name="Fujiyama A."/>
            <person name="Inagaki F."/>
            <person name="Takami H."/>
        </authorList>
    </citation>
    <scope>NUCLEOTIDE SEQUENCE</scope>
    <source>
        <strain evidence="2">Expedition CK06-06</strain>
    </source>
</reference>
<proteinExistence type="predicted"/>
<dbReference type="EMBL" id="BARS01021165">
    <property type="protein sequence ID" value="GAG13896.1"/>
    <property type="molecule type" value="Genomic_DNA"/>
</dbReference>
<sequence length="141" mass="16525">GRSKLASRADKQQAQLDKWEEKRQKLESRKEILEADVSQDTLFTTMKLTLAMLVNFFVREYMPRPIAWETFVERIGLLPGRRETTADTLIIVLYGNRRDPKLMKKLAEACERINERRLTLKGRLLHYALEWPDGPPNGWPD</sequence>
<comment type="caution">
    <text evidence="2">The sequence shown here is derived from an EMBL/GenBank/DDBJ whole genome shotgun (WGS) entry which is preliminary data.</text>
</comment>
<feature type="compositionally biased region" description="Basic and acidic residues" evidence="1">
    <location>
        <begin position="7"/>
        <end position="22"/>
    </location>
</feature>
<feature type="region of interest" description="Disordered" evidence="1">
    <location>
        <begin position="1"/>
        <end position="22"/>
    </location>
</feature>
<feature type="non-terminal residue" evidence="2">
    <location>
        <position position="1"/>
    </location>
</feature>